<name>A0ABW4FX68_9PSEU</name>
<comment type="caution">
    <text evidence="3">The sequence shown here is derived from an EMBL/GenBank/DDBJ whole genome shotgun (WGS) entry which is preliminary data.</text>
</comment>
<dbReference type="Proteomes" id="UP001597145">
    <property type="component" value="Unassembled WGS sequence"/>
</dbReference>
<evidence type="ECO:0000313" key="3">
    <source>
        <dbReference type="EMBL" id="MFD1535143.1"/>
    </source>
</evidence>
<evidence type="ECO:0000256" key="1">
    <source>
        <dbReference type="ARBA" id="ARBA00022801"/>
    </source>
</evidence>
<dbReference type="PANTHER" id="PTHR43156">
    <property type="entry name" value="STAGE II SPORULATION PROTEIN E-RELATED"/>
    <property type="match status" value="1"/>
</dbReference>
<reference evidence="4" key="1">
    <citation type="journal article" date="2019" name="Int. J. Syst. Evol. Microbiol.">
        <title>The Global Catalogue of Microorganisms (GCM) 10K type strain sequencing project: providing services to taxonomists for standard genome sequencing and annotation.</title>
        <authorList>
            <consortium name="The Broad Institute Genomics Platform"/>
            <consortium name="The Broad Institute Genome Sequencing Center for Infectious Disease"/>
            <person name="Wu L."/>
            <person name="Ma J."/>
        </authorList>
    </citation>
    <scope>NUCLEOTIDE SEQUENCE [LARGE SCALE GENOMIC DNA]</scope>
    <source>
        <strain evidence="4">JCM 12165</strain>
    </source>
</reference>
<dbReference type="SMART" id="SM00331">
    <property type="entry name" value="PP2C_SIG"/>
    <property type="match status" value="1"/>
</dbReference>
<evidence type="ECO:0000313" key="4">
    <source>
        <dbReference type="Proteomes" id="UP001597145"/>
    </source>
</evidence>
<dbReference type="InterPro" id="IPR052016">
    <property type="entry name" value="Bact_Sigma-Reg"/>
</dbReference>
<dbReference type="GO" id="GO:0004722">
    <property type="term" value="F:protein serine/threonine phosphatase activity"/>
    <property type="evidence" value="ECO:0007669"/>
    <property type="project" value="UniProtKB-EC"/>
</dbReference>
<dbReference type="Pfam" id="PF07228">
    <property type="entry name" value="SpoIIE"/>
    <property type="match status" value="1"/>
</dbReference>
<protein>
    <submittedName>
        <fullName evidence="3">PP2C family protein-serine/threonine phosphatase</fullName>
        <ecNumber evidence="3">3.1.3.16</ecNumber>
    </submittedName>
</protein>
<dbReference type="RefSeq" id="WP_343984404.1">
    <property type="nucleotide sequence ID" value="NZ_BAAAJG010000021.1"/>
</dbReference>
<keyword evidence="4" id="KW-1185">Reference proteome</keyword>
<sequence>MTEDAVAVRPGVGALLQDLDRAPPIELVDVCAGWLARHVSAQGCVVLLSDYAEASLEPVAVGPATATARLRPQDLVDSAAGVAYREQRRVTAVVDRSGDAPAVGAADAGVPGPAVVVYLPVSVRAERLGVLAVTLPGGHVGGGTMDVLDDVARVLGHVLTGARRYTDRFEMLRRRRELGLAAEIQWELLPSLAFELPAFSIAGTLEPAYDIGGDNFDYAVSAHRLTVAVSDAAGHGLRAALLASLSCTAMRNARRAHCSIVQQAETANRHLVEQFPGPDFVTGLILDLDVDSGAGTILNAGHPPPLLVRDGAVSELLIPPELPLGLLTSTQYPVHPIALQPGDRLLLLTDGITEAHRRGEREFGYRRLAALLADHRELAPPELVRHITRAVIESCDGELNDDATVVCLDWHPQQSPAL</sequence>
<feature type="domain" description="PPM-type phosphatase" evidence="2">
    <location>
        <begin position="196"/>
        <end position="410"/>
    </location>
</feature>
<evidence type="ECO:0000259" key="2">
    <source>
        <dbReference type="SMART" id="SM00331"/>
    </source>
</evidence>
<dbReference type="EC" id="3.1.3.16" evidence="3"/>
<dbReference type="EMBL" id="JBHUCP010000050">
    <property type="protein sequence ID" value="MFD1535143.1"/>
    <property type="molecule type" value="Genomic_DNA"/>
</dbReference>
<dbReference type="InterPro" id="IPR001932">
    <property type="entry name" value="PPM-type_phosphatase-like_dom"/>
</dbReference>
<accession>A0ABW4FX68</accession>
<dbReference type="PANTHER" id="PTHR43156:SF2">
    <property type="entry name" value="STAGE II SPORULATION PROTEIN E"/>
    <property type="match status" value="1"/>
</dbReference>
<dbReference type="Gene3D" id="3.60.40.10">
    <property type="entry name" value="PPM-type phosphatase domain"/>
    <property type="match status" value="1"/>
</dbReference>
<keyword evidence="1 3" id="KW-0378">Hydrolase</keyword>
<dbReference type="SUPFAM" id="SSF81606">
    <property type="entry name" value="PP2C-like"/>
    <property type="match status" value="1"/>
</dbReference>
<organism evidence="3 4">
    <name type="scientific">Pseudonocardia aurantiaca</name>
    <dbReference type="NCBI Taxonomy" id="75290"/>
    <lineage>
        <taxon>Bacteria</taxon>
        <taxon>Bacillati</taxon>
        <taxon>Actinomycetota</taxon>
        <taxon>Actinomycetes</taxon>
        <taxon>Pseudonocardiales</taxon>
        <taxon>Pseudonocardiaceae</taxon>
        <taxon>Pseudonocardia</taxon>
    </lineage>
</organism>
<proteinExistence type="predicted"/>
<gene>
    <name evidence="3" type="ORF">ACFSCY_37625</name>
</gene>
<dbReference type="InterPro" id="IPR036457">
    <property type="entry name" value="PPM-type-like_dom_sf"/>
</dbReference>